<gene>
    <name evidence="6" type="ORF">IWZ03DRAFT_50087</name>
</gene>
<reference evidence="6 7" key="1">
    <citation type="submission" date="2024-04" db="EMBL/GenBank/DDBJ databases">
        <title>Phyllosticta paracitricarpa is synonymous to the EU quarantine fungus P. citricarpa based on phylogenomic analyses.</title>
        <authorList>
            <consortium name="Lawrence Berkeley National Laboratory"/>
            <person name="Van Ingen-Buijs V.A."/>
            <person name="Van Westerhoven A.C."/>
            <person name="Haridas S."/>
            <person name="Skiadas P."/>
            <person name="Martin F."/>
            <person name="Groenewald J.Z."/>
            <person name="Crous P.W."/>
            <person name="Seidl M.F."/>
        </authorList>
    </citation>
    <scope>NUCLEOTIDE SEQUENCE [LARGE SCALE GENOMIC DNA]</scope>
    <source>
        <strain evidence="6 7">CBS 123371</strain>
    </source>
</reference>
<feature type="compositionally biased region" description="Low complexity" evidence="3">
    <location>
        <begin position="991"/>
        <end position="1001"/>
    </location>
</feature>
<organism evidence="6 7">
    <name type="scientific">Phyllosticta citriasiana</name>
    <dbReference type="NCBI Taxonomy" id="595635"/>
    <lineage>
        <taxon>Eukaryota</taxon>
        <taxon>Fungi</taxon>
        <taxon>Dikarya</taxon>
        <taxon>Ascomycota</taxon>
        <taxon>Pezizomycotina</taxon>
        <taxon>Dothideomycetes</taxon>
        <taxon>Dothideomycetes incertae sedis</taxon>
        <taxon>Botryosphaeriales</taxon>
        <taxon>Phyllostictaceae</taxon>
        <taxon>Phyllosticta</taxon>
    </lineage>
</organism>
<dbReference type="InterPro" id="IPR049326">
    <property type="entry name" value="Rhodopsin_dom_fungi"/>
</dbReference>
<feature type="transmembrane region" description="Helical" evidence="4">
    <location>
        <begin position="577"/>
        <end position="596"/>
    </location>
</feature>
<evidence type="ECO:0000313" key="7">
    <source>
        <dbReference type="Proteomes" id="UP001363622"/>
    </source>
</evidence>
<protein>
    <submittedName>
        <fullName evidence="6">MFS monosaccharide transporter-like protein</fullName>
    </submittedName>
</protein>
<dbReference type="Pfam" id="PF07690">
    <property type="entry name" value="MFS_1"/>
    <property type="match status" value="1"/>
</dbReference>
<feature type="transmembrane region" description="Helical" evidence="4">
    <location>
        <begin position="128"/>
        <end position="150"/>
    </location>
</feature>
<dbReference type="InterPro" id="IPR011701">
    <property type="entry name" value="MFS"/>
</dbReference>
<keyword evidence="4" id="KW-1133">Transmembrane helix</keyword>
<dbReference type="Proteomes" id="UP001363622">
    <property type="component" value="Unassembled WGS sequence"/>
</dbReference>
<feature type="compositionally biased region" description="Low complexity" evidence="3">
    <location>
        <begin position="1081"/>
        <end position="1091"/>
    </location>
</feature>
<dbReference type="InterPro" id="IPR036259">
    <property type="entry name" value="MFS_trans_sf"/>
</dbReference>
<accession>A0ABR1KHK3</accession>
<evidence type="ECO:0000256" key="2">
    <source>
        <dbReference type="ARBA" id="ARBA00022475"/>
    </source>
</evidence>
<feature type="compositionally biased region" description="Polar residues" evidence="3">
    <location>
        <begin position="1092"/>
        <end position="1105"/>
    </location>
</feature>
<keyword evidence="7" id="KW-1185">Reference proteome</keyword>
<feature type="transmembrane region" description="Helical" evidence="4">
    <location>
        <begin position="16"/>
        <end position="38"/>
    </location>
</feature>
<keyword evidence="2" id="KW-1003">Cell membrane</keyword>
<feature type="transmembrane region" description="Helical" evidence="4">
    <location>
        <begin position="95"/>
        <end position="116"/>
    </location>
</feature>
<dbReference type="InterPro" id="IPR050375">
    <property type="entry name" value="MFS_TsgA-like"/>
</dbReference>
<feature type="transmembrane region" description="Helical" evidence="4">
    <location>
        <begin position="799"/>
        <end position="819"/>
    </location>
</feature>
<dbReference type="EMBL" id="JBBPHU010000011">
    <property type="protein sequence ID" value="KAK7512029.1"/>
    <property type="molecule type" value="Genomic_DNA"/>
</dbReference>
<dbReference type="Pfam" id="PF20684">
    <property type="entry name" value="Fung_rhodopsin"/>
    <property type="match status" value="1"/>
</dbReference>
<dbReference type="Gene3D" id="1.20.1250.20">
    <property type="entry name" value="MFS general substrate transporter like domains"/>
    <property type="match status" value="2"/>
</dbReference>
<proteinExistence type="predicted"/>
<feature type="transmembrane region" description="Helical" evidence="4">
    <location>
        <begin position="508"/>
        <end position="532"/>
    </location>
</feature>
<comment type="subcellular location">
    <subcellularLocation>
        <location evidence="1">Cell inner membrane</location>
        <topology evidence="1">Multi-pass membrane protein</topology>
    </subcellularLocation>
</comment>
<feature type="region of interest" description="Disordered" evidence="3">
    <location>
        <begin position="328"/>
        <end position="354"/>
    </location>
</feature>
<feature type="region of interest" description="Disordered" evidence="3">
    <location>
        <begin position="830"/>
        <end position="905"/>
    </location>
</feature>
<feature type="domain" description="Rhodopsin" evidence="5">
    <location>
        <begin position="34"/>
        <end position="293"/>
    </location>
</feature>
<feature type="compositionally biased region" description="Gly residues" evidence="3">
    <location>
        <begin position="969"/>
        <end position="978"/>
    </location>
</feature>
<dbReference type="PANTHER" id="PTHR43702:SF13">
    <property type="entry name" value="MONOSACCHARIDE TRANSPORTER, PUTATIVE (AFU_ORTHOLOGUE AFUA_4G06630)-RELATED"/>
    <property type="match status" value="1"/>
</dbReference>
<feature type="transmembrane region" description="Helical" evidence="4">
    <location>
        <begin position="410"/>
        <end position="430"/>
    </location>
</feature>
<dbReference type="SUPFAM" id="SSF103473">
    <property type="entry name" value="MFS general substrate transporter"/>
    <property type="match status" value="1"/>
</dbReference>
<feature type="transmembrane region" description="Helical" evidence="4">
    <location>
        <begin position="726"/>
        <end position="747"/>
    </location>
</feature>
<feature type="compositionally biased region" description="Low complexity" evidence="3">
    <location>
        <begin position="956"/>
        <end position="968"/>
    </location>
</feature>
<feature type="compositionally biased region" description="Polar residues" evidence="3">
    <location>
        <begin position="894"/>
        <end position="904"/>
    </location>
</feature>
<keyword evidence="4" id="KW-0812">Transmembrane</keyword>
<feature type="transmembrane region" description="Helical" evidence="4">
    <location>
        <begin position="210"/>
        <end position="231"/>
    </location>
</feature>
<evidence type="ECO:0000256" key="1">
    <source>
        <dbReference type="ARBA" id="ARBA00004429"/>
    </source>
</evidence>
<evidence type="ECO:0000259" key="5">
    <source>
        <dbReference type="Pfam" id="PF20684"/>
    </source>
</evidence>
<feature type="transmembrane region" description="Helical" evidence="4">
    <location>
        <begin position="479"/>
        <end position="496"/>
    </location>
</feature>
<feature type="region of interest" description="Disordered" evidence="3">
    <location>
        <begin position="956"/>
        <end position="1105"/>
    </location>
</feature>
<feature type="compositionally biased region" description="Low complexity" evidence="3">
    <location>
        <begin position="1044"/>
        <end position="1067"/>
    </location>
</feature>
<feature type="transmembrane region" description="Helical" evidence="4">
    <location>
        <begin position="450"/>
        <end position="472"/>
    </location>
</feature>
<dbReference type="PANTHER" id="PTHR43702">
    <property type="entry name" value="L-FUCOSE-PROTON SYMPORTER"/>
    <property type="match status" value="1"/>
</dbReference>
<feature type="transmembrane region" description="Helical" evidence="4">
    <location>
        <begin position="50"/>
        <end position="75"/>
    </location>
</feature>
<evidence type="ECO:0000256" key="3">
    <source>
        <dbReference type="SAM" id="MobiDB-lite"/>
    </source>
</evidence>
<sequence length="1105" mass="121586">MSTSNGDNDIESRGPAVLVVTTAMTVCSTVFMVLRLASRIGIVKRTGWDDYFMAVAWVLAFGISFAICLGVRYGLGRHETDIPTSWDPKLRRLEYTFEALYNPCLMATKTSILVFYLTLSKSHRVFKWAVLATLAVVNLGGVALTFLNVFQCRPVGAAFANPTPADAHCTDIVTLFLSSSPLNIITDLAILFLPMPVLTSMRLPTKQKTILIITFGFGVFVAAVDVVRIAYLQSASESRLREIQYNEDTGNERNYEETDFSWYISFSFMWSAIEVNVGIMCGCVPALKPLVSRFVPRILRDAGDTVHSLTHRRETFTNVDMANAQRLPSVADSASPQLPQSESPPPNPEEPVGAIDFLTTPDMTELPRIERTTTALTNSTRHTAAPSHTFFDFVKFKQKKSLVQMTTQESIFPVSMVTILFFVWGFAYGLLDILNQQFQSIARMSRGQTISIHSLYYVGYLVGPLTFGRILLKRCGFKTCYIVGLCIYACGTLIFWPSAVLTSYPAFLISNFIVGLGLSTLEVAANPFIILCGPPQYAEARLNFSQSVQAIGSVVSPLLASKVLFSIDANSLIDVQWTYLGISLITVLLAVAYYWIPLPEATDTELDDAAERADLANHESINLFSSSSTVQVTTLTLAIGVFAQFTYVGAQECVATSFDSYVKSVFPSLDSVNHLAYAHTAFAASRFTAGCLVLHPAIKPRRLLLVCFTAFIALCAVALRNPSPTASATAVVLLFFAEAPIFSLIFAQCLRGMGSRTKSASAFLAAAISGGAAFPPIYFAVAHNSPHLNDGSGRTYDYPFAYCVPLAAAVAGILFPLYLNTTSKAKHVVDPFATKPPFPQHRASQRDLRRAAAAAAAATPPSNRDHANATSNLDMYDEDGEDAYERGGDRDESPGTNATLTPSGTALARFKLQQTSPSGEKNWRRWSEWSSARRASGRGGGGVWWPGWTWTWPRWRWPPGCGNNTRTTGGDGDAGGAGMLWRRRGRRRSLQTQTETQMQTQHRGQNHDDQQPNALHRSNHQQKEGDDNDGRDRDVEEGLPPPDDQSQPQDQTQNNSHNPNHNHSYSYGANSAPHRNRRRSSNTFTNANRRSWSWSGLTAWTSRGE</sequence>
<evidence type="ECO:0000256" key="4">
    <source>
        <dbReference type="SAM" id="Phobius"/>
    </source>
</evidence>
<evidence type="ECO:0000313" key="6">
    <source>
        <dbReference type="EMBL" id="KAK7512029.1"/>
    </source>
</evidence>
<name>A0ABR1KHK3_9PEZI</name>
<feature type="transmembrane region" description="Helical" evidence="4">
    <location>
        <begin position="180"/>
        <end position="198"/>
    </location>
</feature>
<feature type="transmembrane region" description="Helical" evidence="4">
    <location>
        <begin position="759"/>
        <end position="779"/>
    </location>
</feature>
<keyword evidence="4" id="KW-0472">Membrane</keyword>
<comment type="caution">
    <text evidence="6">The sequence shown here is derived from an EMBL/GenBank/DDBJ whole genome shotgun (WGS) entry which is preliminary data.</text>
</comment>
<feature type="transmembrane region" description="Helical" evidence="4">
    <location>
        <begin position="703"/>
        <end position="720"/>
    </location>
</feature>
<feature type="compositionally biased region" description="Basic and acidic residues" evidence="3">
    <location>
        <begin position="883"/>
        <end position="893"/>
    </location>
</feature>
<feature type="compositionally biased region" description="Basic and acidic residues" evidence="3">
    <location>
        <begin position="1021"/>
        <end position="1036"/>
    </location>
</feature>